<dbReference type="AlphaFoldDB" id="A0A4V1LV62"/>
<reference evidence="1 2" key="1">
    <citation type="submission" date="2017-10" db="EMBL/GenBank/DDBJ databases">
        <title>Genomics of the genus Arcobacter.</title>
        <authorList>
            <person name="Perez-Cataluna A."/>
            <person name="Figueras M.J."/>
        </authorList>
    </citation>
    <scope>NUCLEOTIDE SEQUENCE [LARGE SCALE GENOMIC DNA]</scope>
    <source>
        <strain evidence="1 2">F26</strain>
    </source>
</reference>
<dbReference type="RefSeq" id="WP_128987492.1">
    <property type="nucleotide sequence ID" value="NZ_PDJZ01000019.1"/>
</dbReference>
<organism evidence="1 2">
    <name type="scientific">Arcobacter cloacae</name>
    <dbReference type="NCBI Taxonomy" id="1054034"/>
    <lineage>
        <taxon>Bacteria</taxon>
        <taxon>Pseudomonadati</taxon>
        <taxon>Campylobacterota</taxon>
        <taxon>Epsilonproteobacteria</taxon>
        <taxon>Campylobacterales</taxon>
        <taxon>Arcobacteraceae</taxon>
        <taxon>Arcobacter</taxon>
    </lineage>
</organism>
<protein>
    <recommendedName>
        <fullName evidence="3">Serine kinase</fullName>
    </recommendedName>
</protein>
<dbReference type="Gene3D" id="3.40.50.300">
    <property type="entry name" value="P-loop containing nucleotide triphosphate hydrolases"/>
    <property type="match status" value="1"/>
</dbReference>
<dbReference type="EMBL" id="PDJZ01000019">
    <property type="protein sequence ID" value="RXJ82985.1"/>
    <property type="molecule type" value="Genomic_DNA"/>
</dbReference>
<gene>
    <name evidence="1" type="ORF">CRU90_11895</name>
</gene>
<dbReference type="OrthoDB" id="5372466at2"/>
<evidence type="ECO:0000313" key="2">
    <source>
        <dbReference type="Proteomes" id="UP000290870"/>
    </source>
</evidence>
<accession>A0A4V1LV62</accession>
<comment type="caution">
    <text evidence="1">The sequence shown here is derived from an EMBL/GenBank/DDBJ whole genome shotgun (WGS) entry which is preliminary data.</text>
</comment>
<evidence type="ECO:0000313" key="1">
    <source>
        <dbReference type="EMBL" id="RXJ82985.1"/>
    </source>
</evidence>
<evidence type="ECO:0008006" key="3">
    <source>
        <dbReference type="Google" id="ProtNLM"/>
    </source>
</evidence>
<name>A0A4V1LV62_9BACT</name>
<dbReference type="Proteomes" id="UP000290870">
    <property type="component" value="Unassembled WGS sequence"/>
</dbReference>
<proteinExistence type="predicted"/>
<dbReference type="InterPro" id="IPR027417">
    <property type="entry name" value="P-loop_NTPase"/>
</dbReference>
<dbReference type="SUPFAM" id="SSF53795">
    <property type="entry name" value="PEP carboxykinase-like"/>
    <property type="match status" value="1"/>
</dbReference>
<sequence length="283" mass="33730">MNLVYDYEILFNEDIISNINFYQIEKDDTFSTDFSYILYLNNNQYRIVSISSDKSFENLQSNQNIYFQIEDVMTFFVRLNTNKIYYKFHKYGNEELLKYWLYHTFLPILFTLENKYYFIHAGAVEVKGNPILFIANSFGGKSTLTDYFIKKNHTMISDDKVATFIKEELIYAVPSYPYHRPYRKVEDLGIFIENFSKENKPISKIYNLIKSDEKEEITINEIKGIKKFTALRYATDIDLQVNKKSRFEILSKIANSIKVYDISIPWDLDRLEEVYQAIIKHNK</sequence>